<organism evidence="2 3">
    <name type="scientific">Niallia oryzisoli</name>
    <dbReference type="NCBI Taxonomy" id="1737571"/>
    <lineage>
        <taxon>Bacteria</taxon>
        <taxon>Bacillati</taxon>
        <taxon>Bacillota</taxon>
        <taxon>Bacilli</taxon>
        <taxon>Bacillales</taxon>
        <taxon>Bacillaceae</taxon>
        <taxon>Niallia</taxon>
    </lineage>
</organism>
<accession>A0ABZ2CKI5</accession>
<evidence type="ECO:0000313" key="2">
    <source>
        <dbReference type="EMBL" id="WVX84326.1"/>
    </source>
</evidence>
<dbReference type="PANTHER" id="PTHR34385:SF1">
    <property type="entry name" value="PEPTIDOGLYCAN L-ALANYL-D-GLUTAMATE ENDOPEPTIDASE CWLK"/>
    <property type="match status" value="1"/>
</dbReference>
<dbReference type="EMBL" id="CP137640">
    <property type="protein sequence ID" value="WVX84326.1"/>
    <property type="molecule type" value="Genomic_DNA"/>
</dbReference>
<keyword evidence="3" id="KW-1185">Reference proteome</keyword>
<evidence type="ECO:0000259" key="1">
    <source>
        <dbReference type="Pfam" id="PF13539"/>
    </source>
</evidence>
<dbReference type="InterPro" id="IPR009045">
    <property type="entry name" value="Zn_M74/Hedgehog-like"/>
</dbReference>
<evidence type="ECO:0000313" key="3">
    <source>
        <dbReference type="Proteomes" id="UP001357223"/>
    </source>
</evidence>
<feature type="domain" description="Peptidase M15C" evidence="1">
    <location>
        <begin position="72"/>
        <end position="140"/>
    </location>
</feature>
<sequence length="163" mass="18065">MQPDRNPEMNLNAPMPDGLHPVVEEKTNQLQQQAAEKGISIVITDGFRSAEDQDKLYEKGRSTEGTIVTYAKGGESYHNFGLAVDFAIKIPSGDVIWDMSYDGNGNSIPDWTEVVSLAKGLGFEWGGDWARFKDYPHLQMDFGLSIAALQRGERPEEQPSTDS</sequence>
<dbReference type="CDD" id="cd14845">
    <property type="entry name" value="L-Ala-D-Glu_peptidase_like"/>
    <property type="match status" value="1"/>
</dbReference>
<gene>
    <name evidence="2" type="ORF">R4Z09_04835</name>
</gene>
<dbReference type="InterPro" id="IPR052179">
    <property type="entry name" value="DD-CPase-like"/>
</dbReference>
<dbReference type="Proteomes" id="UP001357223">
    <property type="component" value="Chromosome"/>
</dbReference>
<reference evidence="2 3" key="1">
    <citation type="submission" date="2023-10" db="EMBL/GenBank/DDBJ databases">
        <title>Niallia locisalis sp.nov. isolated from a salt pond sample.</title>
        <authorList>
            <person name="Li X.-J."/>
            <person name="Dong L."/>
        </authorList>
    </citation>
    <scope>NUCLEOTIDE SEQUENCE [LARGE SCALE GENOMIC DNA]</scope>
    <source>
        <strain evidence="2 3">DSM 29761</strain>
    </source>
</reference>
<dbReference type="SUPFAM" id="SSF55166">
    <property type="entry name" value="Hedgehog/DD-peptidase"/>
    <property type="match status" value="1"/>
</dbReference>
<dbReference type="RefSeq" id="WP_338453200.1">
    <property type="nucleotide sequence ID" value="NZ_CP137640.1"/>
</dbReference>
<dbReference type="PANTHER" id="PTHR34385">
    <property type="entry name" value="D-ALANYL-D-ALANINE CARBOXYPEPTIDASE"/>
    <property type="match status" value="1"/>
</dbReference>
<proteinExistence type="predicted"/>
<protein>
    <submittedName>
        <fullName evidence="2">M15 family metallopeptidase</fullName>
    </submittedName>
</protein>
<dbReference type="Gene3D" id="3.30.1380.10">
    <property type="match status" value="1"/>
</dbReference>
<dbReference type="Pfam" id="PF13539">
    <property type="entry name" value="Peptidase_M15_4"/>
    <property type="match status" value="1"/>
</dbReference>
<dbReference type="InterPro" id="IPR039561">
    <property type="entry name" value="Peptidase_M15C"/>
</dbReference>
<name>A0ABZ2CKI5_9BACI</name>